<keyword evidence="2" id="KW-1185">Reference proteome</keyword>
<evidence type="ECO:0000313" key="2">
    <source>
        <dbReference type="Proteomes" id="UP000694001"/>
    </source>
</evidence>
<dbReference type="KEGG" id="elio:KO353_01710"/>
<protein>
    <submittedName>
        <fullName evidence="1">Phosphotransferase</fullName>
    </submittedName>
</protein>
<evidence type="ECO:0000313" key="1">
    <source>
        <dbReference type="EMBL" id="QXM24997.1"/>
    </source>
</evidence>
<dbReference type="Proteomes" id="UP000694001">
    <property type="component" value="Chromosome"/>
</dbReference>
<accession>A0A975YK16</accession>
<organism evidence="1 2">
    <name type="scientific">Elioraea tepida</name>
    <dbReference type="NCBI Taxonomy" id="2843330"/>
    <lineage>
        <taxon>Bacteria</taxon>
        <taxon>Pseudomonadati</taxon>
        <taxon>Pseudomonadota</taxon>
        <taxon>Alphaproteobacteria</taxon>
        <taxon>Acetobacterales</taxon>
        <taxon>Elioraeaceae</taxon>
        <taxon>Elioraea</taxon>
    </lineage>
</organism>
<sequence length="334" mass="36429">MSVIAEVTPIEAASRLMRKAGLTDSPHALTRLPGGRNNRVFRIERDGPPLVIKCYHHDPRDPRDRLGAEWAFLHYAWHTCGLRTVPAPLAADPASHTALYAFVPGARIAAVEPRHVEAAARFIAALNTRVARSAAEALPPASEACFSLAAHLEAIARRVARLEARLDPSAPYFETAAALVRSRLVPAWRRFVRNLTPDSTPLPWCISPSDFGFHNALEADGRLTFLDFEYAGRDDPAKLICDFFCQPDLPAPPSLYPAFRDAVLGALGLGTITHSARCDALLPAYGIKWVCIMLNEFIVADAARRHFAEGADRASRCAAQLAKAAAALDRLQTT</sequence>
<gene>
    <name evidence="1" type="ORF">KO353_01710</name>
</gene>
<proteinExistence type="predicted"/>
<name>A0A975YK16_9PROT</name>
<dbReference type="EMBL" id="CP076448">
    <property type="protein sequence ID" value="QXM24997.1"/>
    <property type="molecule type" value="Genomic_DNA"/>
</dbReference>
<dbReference type="RefSeq" id="WP_218286053.1">
    <property type="nucleotide sequence ID" value="NZ_CP076448.1"/>
</dbReference>
<reference evidence="1" key="1">
    <citation type="submission" date="2021-06" db="EMBL/GenBank/DDBJ databases">
        <title>Elioraea tepida, sp. nov., a moderately thermophilic aerobic anoxygenic phototrophic bacterium isolated from an alkaline siliceous hot spring mat community in Yellowstone National Park, WY, USA.</title>
        <authorList>
            <person name="Saini M.K."/>
            <person name="Yoshida S."/>
            <person name="Sebastian A."/>
            <person name="Hirose S."/>
            <person name="Hara E."/>
            <person name="Tamaki H."/>
            <person name="Soulier N.T."/>
            <person name="Albert I."/>
            <person name="Hanada S."/>
            <person name="Bryant D.A."/>
            <person name="Tank M."/>
        </authorList>
    </citation>
    <scope>NUCLEOTIDE SEQUENCE</scope>
    <source>
        <strain evidence="1">MS-P2</strain>
    </source>
</reference>
<dbReference type="AlphaFoldDB" id="A0A975YK16"/>